<dbReference type="RefSeq" id="WP_053053903.1">
    <property type="nucleotide sequence ID" value="NZ_BALE01000048.1"/>
</dbReference>
<name>A0A0D6MQN0_9PROT</name>
<evidence type="ECO:0000313" key="4">
    <source>
        <dbReference type="Proteomes" id="UP000032679"/>
    </source>
</evidence>
<sequence>MSEKDDAASDMTQLQETLREVQSLLEATQTELTEARNAQESLASEGERLRKQAMTFEARRTKEVQAHEAALARLRKQADSDVIHAELRAEATRLGAHNPDDILRLLDLSNLRRNEDGTVEGVGAALEQARAERSYLFSAAPVSGAVSGNTVGSAAPRPGHAPGFDARGAPAADYETRKWQFLKGNS</sequence>
<organism evidence="3 4">
    <name type="scientific">Tanticharoenia sakaeratensis NBRC 103193</name>
    <dbReference type="NCBI Taxonomy" id="1231623"/>
    <lineage>
        <taxon>Bacteria</taxon>
        <taxon>Pseudomonadati</taxon>
        <taxon>Pseudomonadota</taxon>
        <taxon>Alphaproteobacteria</taxon>
        <taxon>Acetobacterales</taxon>
        <taxon>Acetobacteraceae</taxon>
        <taxon>Tanticharoenia</taxon>
    </lineage>
</organism>
<dbReference type="Pfam" id="PF06810">
    <property type="entry name" value="Phage_scaffold"/>
    <property type="match status" value="1"/>
</dbReference>
<accession>A0A0D6MQN0</accession>
<reference evidence="3 4" key="1">
    <citation type="submission" date="2012-10" db="EMBL/GenBank/DDBJ databases">
        <title>Genome sequencing of Tanticharoenia sakaeratensis NBRC 103193.</title>
        <authorList>
            <person name="Azuma Y."/>
            <person name="Hadano H."/>
            <person name="Hirakawa H."/>
            <person name="Matsushita K."/>
        </authorList>
    </citation>
    <scope>NUCLEOTIDE SEQUENCE [LARGE SCALE GENOMIC DNA]</scope>
    <source>
        <strain evidence="3 4">NBRC 103193</strain>
    </source>
</reference>
<evidence type="ECO:0000256" key="2">
    <source>
        <dbReference type="SAM" id="MobiDB-lite"/>
    </source>
</evidence>
<evidence type="ECO:0000256" key="1">
    <source>
        <dbReference type="SAM" id="Coils"/>
    </source>
</evidence>
<evidence type="ECO:0000313" key="3">
    <source>
        <dbReference type="EMBL" id="GAN55583.1"/>
    </source>
</evidence>
<keyword evidence="4" id="KW-1185">Reference proteome</keyword>
<dbReference type="InterPro" id="IPR009636">
    <property type="entry name" value="SCAF"/>
</dbReference>
<protein>
    <submittedName>
        <fullName evidence="3">Phage minor structual protein GP20</fullName>
    </submittedName>
</protein>
<dbReference type="AlphaFoldDB" id="A0A0D6MQN0"/>
<dbReference type="OrthoDB" id="7273237at2"/>
<dbReference type="Proteomes" id="UP000032679">
    <property type="component" value="Unassembled WGS sequence"/>
</dbReference>
<feature type="coiled-coil region" evidence="1">
    <location>
        <begin position="4"/>
        <end position="52"/>
    </location>
</feature>
<comment type="caution">
    <text evidence="3">The sequence shown here is derived from an EMBL/GenBank/DDBJ whole genome shotgun (WGS) entry which is preliminary data.</text>
</comment>
<dbReference type="STRING" id="1231623.Tasa_048_208"/>
<feature type="region of interest" description="Disordered" evidence="2">
    <location>
        <begin position="149"/>
        <end position="169"/>
    </location>
</feature>
<proteinExistence type="predicted"/>
<keyword evidence="1" id="KW-0175">Coiled coil</keyword>
<dbReference type="EMBL" id="BALE01000048">
    <property type="protein sequence ID" value="GAN55583.1"/>
    <property type="molecule type" value="Genomic_DNA"/>
</dbReference>
<gene>
    <name evidence="3" type="ORF">Tasa_048_208</name>
</gene>